<gene>
    <name evidence="3" type="ORF">BTMF_LOCUS5390</name>
</gene>
<keyword evidence="2" id="KW-0472">Membrane</keyword>
<proteinExistence type="predicted"/>
<feature type="transmembrane region" description="Helical" evidence="2">
    <location>
        <begin position="12"/>
        <end position="32"/>
    </location>
</feature>
<keyword evidence="2" id="KW-1133">Transmembrane helix</keyword>
<reference evidence="5" key="1">
    <citation type="submission" date="2017-02" db="UniProtKB">
        <authorList>
            <consortium name="WormBaseParasite"/>
        </authorList>
    </citation>
    <scope>IDENTIFICATION</scope>
</reference>
<evidence type="ECO:0000256" key="1">
    <source>
        <dbReference type="SAM" id="MobiDB-lite"/>
    </source>
</evidence>
<feature type="compositionally biased region" description="Low complexity" evidence="1">
    <location>
        <begin position="60"/>
        <end position="71"/>
    </location>
</feature>
<dbReference type="WBParaSite" id="BTMF_0000613601-mRNA-1">
    <property type="protein sequence ID" value="BTMF_0000613601-mRNA-1"/>
    <property type="gene ID" value="BTMF_0000613601"/>
</dbReference>
<dbReference type="Proteomes" id="UP000280834">
    <property type="component" value="Unassembled WGS sequence"/>
</dbReference>
<evidence type="ECO:0000313" key="5">
    <source>
        <dbReference type="WBParaSite" id="BTMF_0000613601-mRNA-1"/>
    </source>
</evidence>
<dbReference type="AlphaFoldDB" id="A0A0R3QIA7"/>
<organism evidence="5">
    <name type="scientific">Brugia timori</name>
    <dbReference type="NCBI Taxonomy" id="42155"/>
    <lineage>
        <taxon>Eukaryota</taxon>
        <taxon>Metazoa</taxon>
        <taxon>Ecdysozoa</taxon>
        <taxon>Nematoda</taxon>
        <taxon>Chromadorea</taxon>
        <taxon>Rhabditida</taxon>
        <taxon>Spirurina</taxon>
        <taxon>Spiruromorpha</taxon>
        <taxon>Filarioidea</taxon>
        <taxon>Onchocercidae</taxon>
        <taxon>Brugia</taxon>
    </lineage>
</organism>
<evidence type="ECO:0000313" key="3">
    <source>
        <dbReference type="EMBL" id="VDO18034.1"/>
    </source>
</evidence>
<dbReference type="STRING" id="42155.A0A0R3QIA7"/>
<reference evidence="3 4" key="2">
    <citation type="submission" date="2018-11" db="EMBL/GenBank/DDBJ databases">
        <authorList>
            <consortium name="Pathogen Informatics"/>
        </authorList>
    </citation>
    <scope>NUCLEOTIDE SEQUENCE [LARGE SCALE GENOMIC DNA]</scope>
</reference>
<sequence>KKHHRETGWRSVPIVVAIGFTKSGLLFSVVFVSDRYGCRTFLQEKLDIDESSAASASKETGTGSSDTASTSYQQYPEMSAEQEFFLYELETTDSGSVGLVLRLATNLFIQFILLSI</sequence>
<keyword evidence="2" id="KW-0812">Transmembrane</keyword>
<accession>A0A0R3QIA7</accession>
<feature type="region of interest" description="Disordered" evidence="1">
    <location>
        <begin position="50"/>
        <end position="72"/>
    </location>
</feature>
<protein>
    <submittedName>
        <fullName evidence="5">Protein RFT1 homolog</fullName>
    </submittedName>
</protein>
<evidence type="ECO:0000256" key="2">
    <source>
        <dbReference type="SAM" id="Phobius"/>
    </source>
</evidence>
<keyword evidence="4" id="KW-1185">Reference proteome</keyword>
<name>A0A0R3QIA7_9BILA</name>
<evidence type="ECO:0000313" key="4">
    <source>
        <dbReference type="Proteomes" id="UP000280834"/>
    </source>
</evidence>
<dbReference type="EMBL" id="UZAG01005767">
    <property type="protein sequence ID" value="VDO18034.1"/>
    <property type="molecule type" value="Genomic_DNA"/>
</dbReference>